<dbReference type="InterPro" id="IPR018297">
    <property type="entry name" value="A/G_cyclase_CS"/>
</dbReference>
<dbReference type="InterPro" id="IPR001245">
    <property type="entry name" value="Ser-Thr/Tyr_kinase_cat_dom"/>
</dbReference>
<gene>
    <name evidence="14" type="ORF">TTAC_LOCUS977</name>
</gene>
<evidence type="ECO:0000259" key="12">
    <source>
        <dbReference type="PROSITE" id="PS50011"/>
    </source>
</evidence>
<dbReference type="InterPro" id="IPR000719">
    <property type="entry name" value="Prot_kinase_dom"/>
</dbReference>
<evidence type="ECO:0000313" key="16">
    <source>
        <dbReference type="WBParaSite" id="TTAC_0000097601-mRNA-1"/>
    </source>
</evidence>
<dbReference type="GO" id="GO:0004016">
    <property type="term" value="F:adenylate cyclase activity"/>
    <property type="evidence" value="ECO:0007669"/>
    <property type="project" value="TreeGrafter"/>
</dbReference>
<dbReference type="Pfam" id="PF00211">
    <property type="entry name" value="Guanylate_cyc"/>
    <property type="match status" value="1"/>
</dbReference>
<dbReference type="SMART" id="SM00044">
    <property type="entry name" value="CYCc"/>
    <property type="match status" value="1"/>
</dbReference>
<dbReference type="SUPFAM" id="SSF56112">
    <property type="entry name" value="Protein kinase-like (PK-like)"/>
    <property type="match status" value="1"/>
</dbReference>
<evidence type="ECO:0000256" key="5">
    <source>
        <dbReference type="ARBA" id="ARBA00022989"/>
    </source>
</evidence>
<keyword evidence="5" id="KW-1133">Transmembrane helix</keyword>
<dbReference type="PROSITE" id="PS50011">
    <property type="entry name" value="PROTEIN_KINASE_DOM"/>
    <property type="match status" value="1"/>
</dbReference>
<dbReference type="GO" id="GO:0004383">
    <property type="term" value="F:guanylate cyclase activity"/>
    <property type="evidence" value="ECO:0007669"/>
    <property type="project" value="UniProtKB-EC"/>
</dbReference>
<dbReference type="EC" id="4.6.1.2" evidence="2 10"/>
<comment type="similarity">
    <text evidence="9">Belongs to the adenylyl cyclase class-4/guanylyl cyclase family.</text>
</comment>
<name>A0A0R3WJV8_HYDTA</name>
<protein>
    <recommendedName>
        <fullName evidence="2 10">Guanylate cyclase</fullName>
        <ecNumber evidence="2 10">4.6.1.2</ecNumber>
    </recommendedName>
</protein>
<dbReference type="Gene3D" id="1.10.510.10">
    <property type="entry name" value="Transferase(Phosphotransferase) domain 1"/>
    <property type="match status" value="1"/>
</dbReference>
<feature type="domain" description="Guanylate cyclase" evidence="13">
    <location>
        <begin position="761"/>
        <end position="891"/>
    </location>
</feature>
<dbReference type="GO" id="GO:0007168">
    <property type="term" value="P:receptor guanylyl cyclase signaling pathway"/>
    <property type="evidence" value="ECO:0007669"/>
    <property type="project" value="TreeGrafter"/>
</dbReference>
<keyword evidence="4" id="KW-0547">Nucleotide-binding</keyword>
<dbReference type="CDD" id="cd07302">
    <property type="entry name" value="CHD"/>
    <property type="match status" value="1"/>
</dbReference>
<comment type="subcellular location">
    <subcellularLocation>
        <location evidence="1">Membrane</location>
        <topology evidence="1">Single-pass membrane protein</topology>
    </subcellularLocation>
</comment>
<feature type="chain" id="PRO_5043132851" description="Guanylate cyclase" evidence="11">
    <location>
        <begin position="18"/>
        <end position="954"/>
    </location>
</feature>
<dbReference type="GO" id="GO:0004672">
    <property type="term" value="F:protein kinase activity"/>
    <property type="evidence" value="ECO:0007669"/>
    <property type="project" value="InterPro"/>
</dbReference>
<dbReference type="PANTHER" id="PTHR11920">
    <property type="entry name" value="GUANYLYL CYCLASE"/>
    <property type="match status" value="1"/>
</dbReference>
<dbReference type="AlphaFoldDB" id="A0A0R3WJV8"/>
<accession>A0A0R3WJV8</accession>
<dbReference type="InterPro" id="IPR029787">
    <property type="entry name" value="Nucleotide_cyclase"/>
</dbReference>
<keyword evidence="6" id="KW-0472">Membrane</keyword>
<keyword evidence="8 10" id="KW-0141">cGMP biosynthesis</keyword>
<feature type="signal peptide" evidence="11">
    <location>
        <begin position="1"/>
        <end position="17"/>
    </location>
</feature>
<evidence type="ECO:0000256" key="10">
    <source>
        <dbReference type="RuleBase" id="RU003431"/>
    </source>
</evidence>
<dbReference type="STRING" id="6205.A0A0R3WJV8"/>
<dbReference type="FunFam" id="3.30.70.1230:FF:000013">
    <property type="entry name" value="Guanylate cyclase"/>
    <property type="match status" value="1"/>
</dbReference>
<evidence type="ECO:0000313" key="15">
    <source>
        <dbReference type="Proteomes" id="UP000274429"/>
    </source>
</evidence>
<dbReference type="EMBL" id="UYWX01000146">
    <property type="protein sequence ID" value="VDM17259.1"/>
    <property type="molecule type" value="Genomic_DNA"/>
</dbReference>
<dbReference type="GO" id="GO:0005524">
    <property type="term" value="F:ATP binding"/>
    <property type="evidence" value="ECO:0007669"/>
    <property type="project" value="InterPro"/>
</dbReference>
<comment type="catalytic activity">
    <reaction evidence="10">
        <text>GTP = 3',5'-cyclic GMP + diphosphate</text>
        <dbReference type="Rhea" id="RHEA:13665"/>
        <dbReference type="ChEBI" id="CHEBI:33019"/>
        <dbReference type="ChEBI" id="CHEBI:37565"/>
        <dbReference type="ChEBI" id="CHEBI:57746"/>
        <dbReference type="EC" id="4.6.1.2"/>
    </reaction>
</comment>
<dbReference type="GO" id="GO:0005886">
    <property type="term" value="C:plasma membrane"/>
    <property type="evidence" value="ECO:0007669"/>
    <property type="project" value="TreeGrafter"/>
</dbReference>
<dbReference type="InterPro" id="IPR050401">
    <property type="entry name" value="Cyclic_nucleotide_synthase"/>
</dbReference>
<dbReference type="PANTHER" id="PTHR11920:SF462">
    <property type="entry name" value="GUANYLATE CYCLASE"/>
    <property type="match status" value="1"/>
</dbReference>
<dbReference type="GO" id="GO:0001653">
    <property type="term" value="F:peptide receptor activity"/>
    <property type="evidence" value="ECO:0007669"/>
    <property type="project" value="TreeGrafter"/>
</dbReference>
<dbReference type="PROSITE" id="PS00452">
    <property type="entry name" value="GUANYLATE_CYCLASE_1"/>
    <property type="match status" value="1"/>
</dbReference>
<feature type="domain" description="Protein kinase" evidence="12">
    <location>
        <begin position="330"/>
        <end position="703"/>
    </location>
</feature>
<reference evidence="14 15" key="2">
    <citation type="submission" date="2018-11" db="EMBL/GenBank/DDBJ databases">
        <authorList>
            <consortium name="Pathogen Informatics"/>
        </authorList>
    </citation>
    <scope>NUCLEOTIDE SEQUENCE [LARGE SCALE GENOMIC DNA]</scope>
</reference>
<dbReference type="GO" id="GO:0035556">
    <property type="term" value="P:intracellular signal transduction"/>
    <property type="evidence" value="ECO:0007669"/>
    <property type="project" value="InterPro"/>
</dbReference>
<dbReference type="Pfam" id="PF07714">
    <property type="entry name" value="PK_Tyr_Ser-Thr"/>
    <property type="match status" value="1"/>
</dbReference>
<dbReference type="InterPro" id="IPR011009">
    <property type="entry name" value="Kinase-like_dom_sf"/>
</dbReference>
<sequence length="954" mass="107110">MLVVAIWLLFTAPEIYNEEVTEYSHRHFHLAIYALTPDPLFSPEMTLFNFTHSVAAAVSYANSLMPIKNKIVFLDVSKHRRIPGSSVSVSSRACRIYKILQHLQKTAFHSTGFNVLLGPPLDSDCNLVREWIRLGDPEGTQRVQLYQISYFCQMFGFFAYFVNHLADSSRGSLTTPIAAVSVVVQRKVILQGIVIYLLNRGWKRAALFYDVSTTNLDIPETWGSVPLNVRLSRKRQNVPELLTSVCIESVTNFSSFFRPFEDHIDVALILAKPSVAIEFVASIQNLTRIREGRIALIQVDPKDMLAYDALDKWRWHLSKIGPTFAAGRSLIILTALPKGTVYEEKSIAHNEQINLQIASGAALAMRLVQIHLQEGGGNLSSSTDFFGPMRTKAPVLVPTLPNITFRYQFHDDNVIQGSFDLLIFALRPNVTGVVDSELHQANFNDVFNLIDIIHYPPILPQRKSEMVWPGDGQGPKRTYCLIAPCDFVSEEIFSRSINSAFGFSAFPKDVISNKSITLDWDFKLSLMTDMVRGMDYLHGTSLKAHGRLKSTNCVVSSRWTLKITDFGIPKIYDLTGSCSLMKLEEKLWTSPELLRDEEAALLGTKPADVYAFAIIMHEVFCQTKPYGPRDIPVEEILKRVVEEGSHPFRPQLPTTGIPPAYKDILERAWSENPSLRPTFKELNREIEQITKGKKMNIVEHMFKMMENYSSWLEQQVKTRMEELSAEKKRKDLLVRRMLPPVVAEALKAGIAVAPETYDEVSIYISDIVGFTTISAMSTPLQVVNLLNDLYTLFDKTIANYDVYKVETIGDAYMVASGLPIRNGRRHAGEVATMALDLLSGCGTFTIKHLPEVPLRIRIGLHSGPCVAGVVGLTMPRYCLFGDTVNRALKMESSGAAFRIHISEKTKEILDEVGGYHVEYRGSAEFEGGAKTKTYWLSSSDNFHKPLPSPPPLPT</sequence>
<dbReference type="Proteomes" id="UP000274429">
    <property type="component" value="Unassembled WGS sequence"/>
</dbReference>
<organism evidence="16">
    <name type="scientific">Hydatigena taeniaeformis</name>
    <name type="common">Feline tapeworm</name>
    <name type="synonym">Taenia taeniaeformis</name>
    <dbReference type="NCBI Taxonomy" id="6205"/>
    <lineage>
        <taxon>Eukaryota</taxon>
        <taxon>Metazoa</taxon>
        <taxon>Spiralia</taxon>
        <taxon>Lophotrochozoa</taxon>
        <taxon>Platyhelminthes</taxon>
        <taxon>Cestoda</taxon>
        <taxon>Eucestoda</taxon>
        <taxon>Cyclophyllidea</taxon>
        <taxon>Taeniidae</taxon>
        <taxon>Hydatigera</taxon>
    </lineage>
</organism>
<evidence type="ECO:0000313" key="14">
    <source>
        <dbReference type="EMBL" id="VDM17259.1"/>
    </source>
</evidence>
<keyword evidence="15" id="KW-1185">Reference proteome</keyword>
<dbReference type="Gene3D" id="3.30.70.1230">
    <property type="entry name" value="Nucleotide cyclase"/>
    <property type="match status" value="1"/>
</dbReference>
<evidence type="ECO:0000256" key="4">
    <source>
        <dbReference type="ARBA" id="ARBA00022741"/>
    </source>
</evidence>
<dbReference type="WBParaSite" id="TTAC_0000097601-mRNA-1">
    <property type="protein sequence ID" value="TTAC_0000097601-mRNA-1"/>
    <property type="gene ID" value="TTAC_0000097601"/>
</dbReference>
<evidence type="ECO:0000256" key="7">
    <source>
        <dbReference type="ARBA" id="ARBA00023239"/>
    </source>
</evidence>
<evidence type="ECO:0000256" key="2">
    <source>
        <dbReference type="ARBA" id="ARBA00012202"/>
    </source>
</evidence>
<keyword evidence="7 9" id="KW-0456">Lyase</keyword>
<dbReference type="PROSITE" id="PS50125">
    <property type="entry name" value="GUANYLATE_CYCLASE_2"/>
    <property type="match status" value="1"/>
</dbReference>
<evidence type="ECO:0000256" key="1">
    <source>
        <dbReference type="ARBA" id="ARBA00004167"/>
    </source>
</evidence>
<reference evidence="16" key="1">
    <citation type="submission" date="2017-02" db="UniProtKB">
        <authorList>
            <consortium name="WormBaseParasite"/>
        </authorList>
    </citation>
    <scope>IDENTIFICATION</scope>
</reference>
<evidence type="ECO:0000256" key="9">
    <source>
        <dbReference type="RuleBase" id="RU000405"/>
    </source>
</evidence>
<dbReference type="SUPFAM" id="SSF55073">
    <property type="entry name" value="Nucleotide cyclase"/>
    <property type="match status" value="1"/>
</dbReference>
<evidence type="ECO:0000256" key="11">
    <source>
        <dbReference type="SAM" id="SignalP"/>
    </source>
</evidence>
<keyword evidence="11" id="KW-0732">Signal</keyword>
<keyword evidence="3" id="KW-0812">Transmembrane</keyword>
<evidence type="ECO:0000256" key="6">
    <source>
        <dbReference type="ARBA" id="ARBA00023136"/>
    </source>
</evidence>
<dbReference type="OrthoDB" id="60033at2759"/>
<evidence type="ECO:0000256" key="3">
    <source>
        <dbReference type="ARBA" id="ARBA00022692"/>
    </source>
</evidence>
<proteinExistence type="inferred from homology"/>
<evidence type="ECO:0000259" key="13">
    <source>
        <dbReference type="PROSITE" id="PS50125"/>
    </source>
</evidence>
<dbReference type="InterPro" id="IPR001054">
    <property type="entry name" value="A/G_cyclase"/>
</dbReference>
<evidence type="ECO:0000256" key="8">
    <source>
        <dbReference type="ARBA" id="ARBA00023293"/>
    </source>
</evidence>